<keyword evidence="7" id="KW-1185">Reference proteome</keyword>
<evidence type="ECO:0000259" key="4">
    <source>
        <dbReference type="PROSITE" id="PS51388"/>
    </source>
</evidence>
<dbReference type="GO" id="GO:0005739">
    <property type="term" value="C:mitochondrion"/>
    <property type="evidence" value="ECO:0007669"/>
    <property type="project" value="TreeGrafter"/>
</dbReference>
<comment type="caution">
    <text evidence="6">The sequence shown here is derived from an EMBL/GenBank/DDBJ whole genome shotgun (WGS) entry which is preliminary data.</text>
</comment>
<keyword evidence="3" id="KW-0175">Coiled coil</keyword>
<protein>
    <recommendedName>
        <fullName evidence="8">Interferon-induced GTP-binding protein Mx</fullName>
    </recommendedName>
</protein>
<dbReference type="CDD" id="cd08771">
    <property type="entry name" value="DLP_1"/>
    <property type="match status" value="1"/>
</dbReference>
<proteinExistence type="predicted"/>
<dbReference type="PROSITE" id="PS51718">
    <property type="entry name" value="G_DYNAMIN_2"/>
    <property type="match status" value="1"/>
</dbReference>
<dbReference type="Gene3D" id="3.40.50.300">
    <property type="entry name" value="P-loop containing nucleotide triphosphate hydrolases"/>
    <property type="match status" value="1"/>
</dbReference>
<dbReference type="GO" id="GO:0003924">
    <property type="term" value="F:GTPase activity"/>
    <property type="evidence" value="ECO:0007669"/>
    <property type="project" value="InterPro"/>
</dbReference>
<dbReference type="GO" id="GO:0016559">
    <property type="term" value="P:peroxisome fission"/>
    <property type="evidence" value="ECO:0007669"/>
    <property type="project" value="TreeGrafter"/>
</dbReference>
<feature type="coiled-coil region" evidence="3">
    <location>
        <begin position="676"/>
        <end position="703"/>
    </location>
</feature>
<dbReference type="Pfam" id="PF00350">
    <property type="entry name" value="Dynamin_N"/>
    <property type="match status" value="1"/>
</dbReference>
<evidence type="ECO:0000256" key="3">
    <source>
        <dbReference type="SAM" id="Coils"/>
    </source>
</evidence>
<evidence type="ECO:0000259" key="5">
    <source>
        <dbReference type="PROSITE" id="PS51718"/>
    </source>
</evidence>
<dbReference type="FunFam" id="3.40.50.300:FF:001425">
    <property type="entry name" value="Dynamin GTPase, putative"/>
    <property type="match status" value="1"/>
</dbReference>
<sequence length="716" mass="79932">MADANEFRLPQVGLQTPEHEELLNIIDTLRSQGISRYVDLPQLIVCGDQSSGKSSVLEAISGLRFPTKDNLCTRFATELILRRSPSPNVTVTIIPGQDRSEASAKTLSAFKSPSTSIDEFAKIVNAAEKAMGLDIVTKVFSKDILRVELSGPNQPHLTLVDLPGIFWAGDQSQSDDDAALVRSLVESYMKKARSIILAVVSAKSDLAMQVITKLAREIDPHGDRTLGVITKPDLLFAGSDSENTFVKLAKNENIVFKLGWHVLKNRDYDTRETTREQRDAAEKKFFQGRVWSSALSQTHLGVENLRPRLSRVLLAQILVELPGLVRDVDNELQSCKDRLNALGGPRRTSSEQRLYLLRTSHTFVNLLKPAVDGTYVDAFFGSPDTAEGYSKRLRAVVQFTMKEFAEKMSLEGHALQIVDSKPAGQTNKDGPPVMLRDNYLEQVTLQMRRNHGRELPGLFNPSMVGDLFFDQAKPWPSIVKETAEKLVAAARATINLVLDRSADTVTKDGIMRYIIRPNMEPICDRMNAKVEEILKPHIRGHPLTFNHYFTENLQKKRQEEVRKSMALKMRQFLTVPFGGVDPSTSNGGYITQGVSADRLLKALVPDESEPDMEKFASIEATHAMEAYYKVALKSIIDSFGMYAVEACLLEELPEIFRPEIVFELDDETITKIAGESAESIMEREDLQKKLKILEDTMLTLRRLKTFTGSAETSGSA</sequence>
<dbReference type="GO" id="GO:0008017">
    <property type="term" value="F:microtubule binding"/>
    <property type="evidence" value="ECO:0007669"/>
    <property type="project" value="TreeGrafter"/>
</dbReference>
<dbReference type="GO" id="GO:0005874">
    <property type="term" value="C:microtubule"/>
    <property type="evidence" value="ECO:0007669"/>
    <property type="project" value="TreeGrafter"/>
</dbReference>
<dbReference type="SMART" id="SM00053">
    <property type="entry name" value="DYNc"/>
    <property type="match status" value="1"/>
</dbReference>
<accession>A0AAV9PVT7</accession>
<feature type="domain" description="Dynamin-type G" evidence="5">
    <location>
        <begin position="37"/>
        <end position="322"/>
    </location>
</feature>
<dbReference type="Proteomes" id="UP001345827">
    <property type="component" value="Unassembled WGS sequence"/>
</dbReference>
<dbReference type="GO" id="GO:0006897">
    <property type="term" value="P:endocytosis"/>
    <property type="evidence" value="ECO:0007669"/>
    <property type="project" value="TreeGrafter"/>
</dbReference>
<dbReference type="GO" id="GO:0000266">
    <property type="term" value="P:mitochondrial fission"/>
    <property type="evidence" value="ECO:0007669"/>
    <property type="project" value="TreeGrafter"/>
</dbReference>
<dbReference type="Pfam" id="PF01031">
    <property type="entry name" value="Dynamin_M"/>
    <property type="match status" value="1"/>
</dbReference>
<dbReference type="AlphaFoldDB" id="A0AAV9PVT7"/>
<dbReference type="PRINTS" id="PR00195">
    <property type="entry name" value="DYNAMIN"/>
</dbReference>
<gene>
    <name evidence="6" type="ORF">LTR25_010061</name>
</gene>
<dbReference type="InterPro" id="IPR045063">
    <property type="entry name" value="Dynamin_N"/>
</dbReference>
<dbReference type="PANTHER" id="PTHR11566">
    <property type="entry name" value="DYNAMIN"/>
    <property type="match status" value="1"/>
</dbReference>
<dbReference type="InterPro" id="IPR020850">
    <property type="entry name" value="GED_dom"/>
</dbReference>
<reference evidence="6 7" key="1">
    <citation type="submission" date="2023-06" db="EMBL/GenBank/DDBJ databases">
        <title>Black Yeasts Isolated from many extreme environments.</title>
        <authorList>
            <person name="Coleine C."/>
            <person name="Stajich J.E."/>
            <person name="Selbmann L."/>
        </authorList>
    </citation>
    <scope>NUCLEOTIDE SEQUENCE [LARGE SCALE GENOMIC DNA]</scope>
    <source>
        <strain evidence="6 7">CCFEE 5887</strain>
    </source>
</reference>
<dbReference type="GO" id="GO:0048312">
    <property type="term" value="P:intracellular distribution of mitochondria"/>
    <property type="evidence" value="ECO:0007669"/>
    <property type="project" value="TreeGrafter"/>
</dbReference>
<feature type="domain" description="GED" evidence="4">
    <location>
        <begin position="617"/>
        <end position="708"/>
    </location>
</feature>
<evidence type="ECO:0000256" key="1">
    <source>
        <dbReference type="ARBA" id="ARBA00022741"/>
    </source>
</evidence>
<organism evidence="6 7">
    <name type="scientific">Vermiconidia calcicola</name>
    <dbReference type="NCBI Taxonomy" id="1690605"/>
    <lineage>
        <taxon>Eukaryota</taxon>
        <taxon>Fungi</taxon>
        <taxon>Dikarya</taxon>
        <taxon>Ascomycota</taxon>
        <taxon>Pezizomycotina</taxon>
        <taxon>Dothideomycetes</taxon>
        <taxon>Dothideomycetidae</taxon>
        <taxon>Mycosphaerellales</taxon>
        <taxon>Extremaceae</taxon>
        <taxon>Vermiconidia</taxon>
    </lineage>
</organism>
<evidence type="ECO:0000313" key="6">
    <source>
        <dbReference type="EMBL" id="KAK5528876.1"/>
    </source>
</evidence>
<name>A0AAV9PVT7_9PEZI</name>
<dbReference type="GO" id="GO:0005525">
    <property type="term" value="F:GTP binding"/>
    <property type="evidence" value="ECO:0007669"/>
    <property type="project" value="InterPro"/>
</dbReference>
<dbReference type="InterPro" id="IPR001401">
    <property type="entry name" value="Dynamin_GTPase"/>
</dbReference>
<dbReference type="EMBL" id="JAXLQG010000024">
    <property type="protein sequence ID" value="KAK5528876.1"/>
    <property type="molecule type" value="Genomic_DNA"/>
</dbReference>
<dbReference type="InterPro" id="IPR030381">
    <property type="entry name" value="G_DYNAMIN_dom"/>
</dbReference>
<dbReference type="InterPro" id="IPR022812">
    <property type="entry name" value="Dynamin"/>
</dbReference>
<dbReference type="InterPro" id="IPR000375">
    <property type="entry name" value="Dynamin_stalk"/>
</dbReference>
<dbReference type="SUPFAM" id="SSF52540">
    <property type="entry name" value="P-loop containing nucleoside triphosphate hydrolases"/>
    <property type="match status" value="1"/>
</dbReference>
<dbReference type="InterPro" id="IPR027417">
    <property type="entry name" value="P-loop_NTPase"/>
</dbReference>
<evidence type="ECO:0000256" key="2">
    <source>
        <dbReference type="ARBA" id="ARBA00023134"/>
    </source>
</evidence>
<keyword evidence="1" id="KW-0547">Nucleotide-binding</keyword>
<dbReference type="GO" id="GO:0016020">
    <property type="term" value="C:membrane"/>
    <property type="evidence" value="ECO:0007669"/>
    <property type="project" value="TreeGrafter"/>
</dbReference>
<keyword evidence="2" id="KW-0342">GTP-binding</keyword>
<dbReference type="PANTHER" id="PTHR11566:SF149">
    <property type="entry name" value="GTPASE, PUTATIVE (AFU_ORTHOLOGUE AFUA_6G11890)-RELATED"/>
    <property type="match status" value="1"/>
</dbReference>
<evidence type="ECO:0008006" key="8">
    <source>
        <dbReference type="Google" id="ProtNLM"/>
    </source>
</evidence>
<evidence type="ECO:0000313" key="7">
    <source>
        <dbReference type="Proteomes" id="UP001345827"/>
    </source>
</evidence>
<dbReference type="PROSITE" id="PS51388">
    <property type="entry name" value="GED"/>
    <property type="match status" value="1"/>
</dbReference>